<evidence type="ECO:0000256" key="1">
    <source>
        <dbReference type="ARBA" id="ARBA00004613"/>
    </source>
</evidence>
<evidence type="ECO:0000256" key="6">
    <source>
        <dbReference type="ARBA" id="ARBA00022801"/>
    </source>
</evidence>
<dbReference type="InterPro" id="IPR023828">
    <property type="entry name" value="Peptidase_S8_Ser-AS"/>
</dbReference>
<dbReference type="GO" id="GO:0005576">
    <property type="term" value="C:extracellular region"/>
    <property type="evidence" value="ECO:0007669"/>
    <property type="project" value="UniProtKB-SubCell"/>
</dbReference>
<evidence type="ECO:0000256" key="10">
    <source>
        <dbReference type="SAM" id="MobiDB-lite"/>
    </source>
</evidence>
<accession>A0A9Q0GCH9</accession>
<feature type="chain" id="PRO_5040379588" evidence="11">
    <location>
        <begin position="29"/>
        <end position="822"/>
    </location>
</feature>
<evidence type="ECO:0000256" key="7">
    <source>
        <dbReference type="ARBA" id="ARBA00022825"/>
    </source>
</evidence>
<dbReference type="PANTHER" id="PTHR10795">
    <property type="entry name" value="PROPROTEIN CONVERTASE SUBTILISIN/KEXIN"/>
    <property type="match status" value="1"/>
</dbReference>
<dbReference type="InterPro" id="IPR037045">
    <property type="entry name" value="S8pro/Inhibitor_I9_sf"/>
</dbReference>
<dbReference type="Pfam" id="PF00082">
    <property type="entry name" value="Peptidase_S8"/>
    <property type="match status" value="1"/>
</dbReference>
<evidence type="ECO:0000256" key="8">
    <source>
        <dbReference type="PIRSR" id="PIRSR615500-1"/>
    </source>
</evidence>
<dbReference type="Proteomes" id="UP001141552">
    <property type="component" value="Unassembled WGS sequence"/>
</dbReference>
<dbReference type="Pfam" id="PF05922">
    <property type="entry name" value="Inhibitor_I9"/>
    <property type="match status" value="1"/>
</dbReference>
<dbReference type="Gene3D" id="3.50.30.30">
    <property type="match status" value="1"/>
</dbReference>
<feature type="domain" description="Peptidase S8/S53" evidence="12">
    <location>
        <begin position="135"/>
        <end position="578"/>
    </location>
</feature>
<dbReference type="SUPFAM" id="SSF52743">
    <property type="entry name" value="Subtilisin-like"/>
    <property type="match status" value="1"/>
</dbReference>
<dbReference type="GO" id="GO:0004252">
    <property type="term" value="F:serine-type endopeptidase activity"/>
    <property type="evidence" value="ECO:0007669"/>
    <property type="project" value="UniProtKB-UniRule"/>
</dbReference>
<dbReference type="GO" id="GO:0006508">
    <property type="term" value="P:proteolysis"/>
    <property type="evidence" value="ECO:0007669"/>
    <property type="project" value="UniProtKB-KW"/>
</dbReference>
<feature type="domain" description="Inhibitor I9" evidence="13">
    <location>
        <begin position="37"/>
        <end position="113"/>
    </location>
</feature>
<dbReference type="OrthoDB" id="836229at2759"/>
<dbReference type="InterPro" id="IPR041469">
    <property type="entry name" value="Subtilisin-like_FN3"/>
</dbReference>
<comment type="similarity">
    <text evidence="2 9">Belongs to the peptidase S8 family.</text>
</comment>
<dbReference type="InterPro" id="IPR000209">
    <property type="entry name" value="Peptidase_S8/S53_dom"/>
</dbReference>
<feature type="compositionally biased region" description="Low complexity" evidence="10">
    <location>
        <begin position="622"/>
        <end position="632"/>
    </location>
</feature>
<evidence type="ECO:0000256" key="5">
    <source>
        <dbReference type="ARBA" id="ARBA00022729"/>
    </source>
</evidence>
<keyword evidence="3" id="KW-0964">Secreted</keyword>
<dbReference type="EMBL" id="JAKUCV010001461">
    <property type="protein sequence ID" value="KAJ4846262.1"/>
    <property type="molecule type" value="Genomic_DNA"/>
</dbReference>
<evidence type="ECO:0000256" key="2">
    <source>
        <dbReference type="ARBA" id="ARBA00011073"/>
    </source>
</evidence>
<evidence type="ECO:0000256" key="11">
    <source>
        <dbReference type="SAM" id="SignalP"/>
    </source>
</evidence>
<keyword evidence="7 9" id="KW-0720">Serine protease</keyword>
<dbReference type="InterPro" id="IPR010259">
    <property type="entry name" value="S8pro/Inhibitor_I9"/>
</dbReference>
<feature type="region of interest" description="Disordered" evidence="10">
    <location>
        <begin position="620"/>
        <end position="641"/>
    </location>
</feature>
<dbReference type="InterPro" id="IPR036852">
    <property type="entry name" value="Peptidase_S8/S53_dom_sf"/>
</dbReference>
<evidence type="ECO:0000256" key="9">
    <source>
        <dbReference type="PROSITE-ProRule" id="PRU01240"/>
    </source>
</evidence>
<keyword evidence="6 9" id="KW-0378">Hydrolase</keyword>
<comment type="subcellular location">
    <subcellularLocation>
        <location evidence="1">Secreted</location>
    </subcellularLocation>
</comment>
<dbReference type="FunFam" id="2.60.40.2310:FF:000001">
    <property type="entry name" value="Subtilisin-like protease SBT1.5"/>
    <property type="match status" value="1"/>
</dbReference>
<evidence type="ECO:0000313" key="16">
    <source>
        <dbReference type="Proteomes" id="UP001141552"/>
    </source>
</evidence>
<keyword evidence="4 9" id="KW-0645">Protease</keyword>
<reference evidence="15" key="1">
    <citation type="submission" date="2022-02" db="EMBL/GenBank/DDBJ databases">
        <authorList>
            <person name="Henning P.M."/>
            <person name="McCubbin A.G."/>
            <person name="Shore J.S."/>
        </authorList>
    </citation>
    <scope>NUCLEOTIDE SEQUENCE</scope>
    <source>
        <strain evidence="15">F60SS</strain>
        <tissue evidence="15">Leaves</tissue>
    </source>
</reference>
<dbReference type="InterPro" id="IPR034197">
    <property type="entry name" value="Peptidases_S8_3"/>
</dbReference>
<organism evidence="15 16">
    <name type="scientific">Turnera subulata</name>
    <dbReference type="NCBI Taxonomy" id="218843"/>
    <lineage>
        <taxon>Eukaryota</taxon>
        <taxon>Viridiplantae</taxon>
        <taxon>Streptophyta</taxon>
        <taxon>Embryophyta</taxon>
        <taxon>Tracheophyta</taxon>
        <taxon>Spermatophyta</taxon>
        <taxon>Magnoliopsida</taxon>
        <taxon>eudicotyledons</taxon>
        <taxon>Gunneridae</taxon>
        <taxon>Pentapetalae</taxon>
        <taxon>rosids</taxon>
        <taxon>fabids</taxon>
        <taxon>Malpighiales</taxon>
        <taxon>Passifloraceae</taxon>
        <taxon>Turnera</taxon>
    </lineage>
</organism>
<dbReference type="Gene3D" id="3.40.50.200">
    <property type="entry name" value="Peptidase S8/S53 domain"/>
    <property type="match status" value="1"/>
</dbReference>
<dbReference type="CDD" id="cd04852">
    <property type="entry name" value="Peptidases_S8_3"/>
    <property type="match status" value="1"/>
</dbReference>
<evidence type="ECO:0000256" key="4">
    <source>
        <dbReference type="ARBA" id="ARBA00022670"/>
    </source>
</evidence>
<evidence type="ECO:0000259" key="12">
    <source>
        <dbReference type="Pfam" id="PF00082"/>
    </source>
</evidence>
<keyword evidence="5 11" id="KW-0732">Signal</keyword>
<evidence type="ECO:0000256" key="3">
    <source>
        <dbReference type="ARBA" id="ARBA00022525"/>
    </source>
</evidence>
<feature type="active site" description="Charge relay system" evidence="8 9">
    <location>
        <position position="205"/>
    </location>
</feature>
<evidence type="ECO:0000259" key="13">
    <source>
        <dbReference type="Pfam" id="PF05922"/>
    </source>
</evidence>
<sequence length="822" mass="87911">MAKVKSLSFSVLPSILIINTALLLLCNATEDEKRKDYIVYLGSLPKGDYAPSSHHSGLLQQVLKDSPAANVLIRSYKRSFNGFAAKLTPEEAQNLARRKEVVSVFPSTNLQLQTTQSWDFMGFSEASTKSPRMASDIIVGVIDSGVWPESESFSDEGFGPPPKKWKGACHGGTNFTCNKKLIGARYYSQRPYHVYDSARDDVVGHGTHTASIVAGNIVEDVSFYGLAKGSARGGLPSSRIAAYKVCDAPDVCQTSSILAAFDDAIADGVDIISISIGWHYGVPFEDDVIAIGAFHAVAKGILTVQSAGNDGSLGLTGSVAPWKLSVAASTLNRRFITKIVLGNGKTLVGASLNSFSLNGTKFPLIKGEDAASKQCSQGYARSCMSGCLDSNLVKGKIVICEDSSGGDEAKRSGATGVITPPDTLDVHYVVPFPQVSLGNGDFSEVKSYADSTKSAEGEILKSEAINDFEAPTVATFSSRGPNAIAPDILKPDVSAPGVDILAAYPPILPLTGSPGDSRRVKYTIMSGTSMACPHVAGVAAYVKATHPDWSPSAIKSAIMTTAWTMNATKSQWGEFAYGSGHIDPTQAINPGLVYEASRDDYIKFLCSLGYDADKVRTITGDSSSCPAGSSKGSPKDLNYPSMAAKTSSQSESFEIVFHRTVTNVGLAKSTYRVNISSSPKLKIKVVPEVLSFNSLKENKSFTVTVAGGGLSTGTMESASLVWSDGKHSVRSPIVVYNIGLKQQEHTFALVKRRIMTNAERFRGHLTIDVRCPWWGMHEESVVHGFMPCGNVFRLGACGVPCRHKFIRIVSSILIFTSSFIRN</sequence>
<dbReference type="InterPro" id="IPR045051">
    <property type="entry name" value="SBT"/>
</dbReference>
<protein>
    <submittedName>
        <fullName evidence="15">Uncharacterized protein</fullName>
    </submittedName>
</protein>
<dbReference type="PROSITE" id="PS51892">
    <property type="entry name" value="SUBTILASE"/>
    <property type="match status" value="1"/>
</dbReference>
<feature type="active site" description="Charge relay system" evidence="8 9">
    <location>
        <position position="529"/>
    </location>
</feature>
<reference evidence="15" key="2">
    <citation type="journal article" date="2023" name="Plants (Basel)">
        <title>Annotation of the Turnera subulata (Passifloraceae) Draft Genome Reveals the S-Locus Evolved after the Divergence of Turneroideae from Passifloroideae in a Stepwise Manner.</title>
        <authorList>
            <person name="Henning P.M."/>
            <person name="Roalson E.H."/>
            <person name="Mir W."/>
            <person name="McCubbin A.G."/>
            <person name="Shore J.S."/>
        </authorList>
    </citation>
    <scope>NUCLEOTIDE SEQUENCE</scope>
    <source>
        <strain evidence="15">F60SS</strain>
    </source>
</reference>
<dbReference type="InterPro" id="IPR015500">
    <property type="entry name" value="Peptidase_S8_subtilisin-rel"/>
</dbReference>
<dbReference type="PROSITE" id="PS00138">
    <property type="entry name" value="SUBTILASE_SER"/>
    <property type="match status" value="1"/>
</dbReference>
<dbReference type="CDD" id="cd02120">
    <property type="entry name" value="PA_subtilisin_like"/>
    <property type="match status" value="1"/>
</dbReference>
<proteinExistence type="inferred from homology"/>
<feature type="domain" description="Subtilisin-like protease fibronectin type-III" evidence="14">
    <location>
        <begin position="636"/>
        <end position="735"/>
    </location>
</feature>
<dbReference type="Pfam" id="PF17766">
    <property type="entry name" value="fn3_6"/>
    <property type="match status" value="1"/>
</dbReference>
<dbReference type="AlphaFoldDB" id="A0A9Q0GCH9"/>
<comment type="caution">
    <text evidence="15">The sequence shown here is derived from an EMBL/GenBank/DDBJ whole genome shotgun (WGS) entry which is preliminary data.</text>
</comment>
<dbReference type="Gene3D" id="3.30.70.80">
    <property type="entry name" value="Peptidase S8 propeptide/proteinase inhibitor I9"/>
    <property type="match status" value="1"/>
</dbReference>
<evidence type="ECO:0000259" key="14">
    <source>
        <dbReference type="Pfam" id="PF17766"/>
    </source>
</evidence>
<name>A0A9Q0GCH9_9ROSI</name>
<feature type="active site" description="Charge relay system" evidence="8 9">
    <location>
        <position position="143"/>
    </location>
</feature>
<dbReference type="PRINTS" id="PR00723">
    <property type="entry name" value="SUBTILISIN"/>
</dbReference>
<gene>
    <name evidence="15" type="ORF">Tsubulata_044067</name>
</gene>
<dbReference type="Gene3D" id="2.60.40.2310">
    <property type="match status" value="1"/>
</dbReference>
<keyword evidence="16" id="KW-1185">Reference proteome</keyword>
<feature type="signal peptide" evidence="11">
    <location>
        <begin position="1"/>
        <end position="28"/>
    </location>
</feature>
<evidence type="ECO:0000313" key="15">
    <source>
        <dbReference type="EMBL" id="KAJ4846262.1"/>
    </source>
</evidence>